<feature type="compositionally biased region" description="Basic and acidic residues" evidence="1">
    <location>
        <begin position="177"/>
        <end position="187"/>
    </location>
</feature>
<dbReference type="InterPro" id="IPR027417">
    <property type="entry name" value="P-loop_NTPase"/>
</dbReference>
<evidence type="ECO:0000313" key="3">
    <source>
        <dbReference type="Proteomes" id="UP001229421"/>
    </source>
</evidence>
<organism evidence="2 3">
    <name type="scientific">Tagetes erecta</name>
    <name type="common">African marigold</name>
    <dbReference type="NCBI Taxonomy" id="13708"/>
    <lineage>
        <taxon>Eukaryota</taxon>
        <taxon>Viridiplantae</taxon>
        <taxon>Streptophyta</taxon>
        <taxon>Embryophyta</taxon>
        <taxon>Tracheophyta</taxon>
        <taxon>Spermatophyta</taxon>
        <taxon>Magnoliopsida</taxon>
        <taxon>eudicotyledons</taxon>
        <taxon>Gunneridae</taxon>
        <taxon>Pentapetalae</taxon>
        <taxon>asterids</taxon>
        <taxon>campanulids</taxon>
        <taxon>Asterales</taxon>
        <taxon>Asteraceae</taxon>
        <taxon>Asteroideae</taxon>
        <taxon>Heliantheae alliance</taxon>
        <taxon>Tageteae</taxon>
        <taxon>Tagetes</taxon>
    </lineage>
</organism>
<evidence type="ECO:0000256" key="1">
    <source>
        <dbReference type="SAM" id="MobiDB-lite"/>
    </source>
</evidence>
<dbReference type="SUPFAM" id="SSF52540">
    <property type="entry name" value="P-loop containing nucleoside triphosphate hydrolases"/>
    <property type="match status" value="1"/>
</dbReference>
<dbReference type="EMBL" id="JAUHHV010000008">
    <property type="protein sequence ID" value="KAK1414934.1"/>
    <property type="molecule type" value="Genomic_DNA"/>
</dbReference>
<feature type="compositionally biased region" description="Low complexity" evidence="1">
    <location>
        <begin position="111"/>
        <end position="126"/>
    </location>
</feature>
<dbReference type="GO" id="GO:0008017">
    <property type="term" value="F:microtubule binding"/>
    <property type="evidence" value="ECO:0007669"/>
    <property type="project" value="TreeGrafter"/>
</dbReference>
<dbReference type="GO" id="GO:0003777">
    <property type="term" value="F:microtubule motor activity"/>
    <property type="evidence" value="ECO:0007669"/>
    <property type="project" value="InterPro"/>
</dbReference>
<dbReference type="PANTHER" id="PTHR47972:SF50">
    <property type="entry name" value="KINESIN-LIKE PROTEIN KIN-14P"/>
    <property type="match status" value="1"/>
</dbReference>
<dbReference type="Gene3D" id="3.40.850.10">
    <property type="entry name" value="Kinesin motor domain"/>
    <property type="match status" value="1"/>
</dbReference>
<name>A0AAD8NMG8_TARER</name>
<feature type="compositionally biased region" description="Low complexity" evidence="1">
    <location>
        <begin position="214"/>
        <end position="225"/>
    </location>
</feature>
<sequence length="231" mass="24875">MQTTESTTSSHYPDTNTSKKLILVHRGQAKTLMLVQLNPEAASYSESVGTLKFAERVSGVELGPARSSKEASQVKDLMEQVASLKGTITKKEEEIERLQVIKDKKNAHPPSVGQRSLRQGSSSQNSKLGGNKRTESIRGRMSLDGYGYKPARKGGHSPSSLHGEDTDSSLETSPAREGSKSTHDSNKPKSGSRISRPLSKISKDLPKAAKGMFKSSSGTSLTGKSSSKKWS</sequence>
<dbReference type="InterPro" id="IPR027640">
    <property type="entry name" value="Kinesin-like_fam"/>
</dbReference>
<proteinExistence type="predicted"/>
<protein>
    <recommendedName>
        <fullName evidence="4">Kinesin motor domain-containing protein</fullName>
    </recommendedName>
</protein>
<evidence type="ECO:0008006" key="4">
    <source>
        <dbReference type="Google" id="ProtNLM"/>
    </source>
</evidence>
<dbReference type="GO" id="GO:0015630">
    <property type="term" value="C:microtubule cytoskeleton"/>
    <property type="evidence" value="ECO:0007669"/>
    <property type="project" value="TreeGrafter"/>
</dbReference>
<keyword evidence="3" id="KW-1185">Reference proteome</keyword>
<feature type="region of interest" description="Disordered" evidence="1">
    <location>
        <begin position="99"/>
        <end position="231"/>
    </location>
</feature>
<comment type="caution">
    <text evidence="2">The sequence shown here is derived from an EMBL/GenBank/DDBJ whole genome shotgun (WGS) entry which is preliminary data.</text>
</comment>
<accession>A0AAD8NMG8</accession>
<evidence type="ECO:0000313" key="2">
    <source>
        <dbReference type="EMBL" id="KAK1414934.1"/>
    </source>
</evidence>
<dbReference type="InterPro" id="IPR036961">
    <property type="entry name" value="Kinesin_motor_dom_sf"/>
</dbReference>
<dbReference type="AlphaFoldDB" id="A0AAD8NMG8"/>
<dbReference type="PANTHER" id="PTHR47972">
    <property type="entry name" value="KINESIN-LIKE PROTEIN KLP-3"/>
    <property type="match status" value="1"/>
</dbReference>
<gene>
    <name evidence="2" type="ORF">QVD17_30699</name>
</gene>
<dbReference type="GO" id="GO:0007018">
    <property type="term" value="P:microtubule-based movement"/>
    <property type="evidence" value="ECO:0007669"/>
    <property type="project" value="InterPro"/>
</dbReference>
<reference evidence="2" key="1">
    <citation type="journal article" date="2023" name="bioRxiv">
        <title>Improved chromosome-level genome assembly for marigold (Tagetes erecta).</title>
        <authorList>
            <person name="Jiang F."/>
            <person name="Yuan L."/>
            <person name="Wang S."/>
            <person name="Wang H."/>
            <person name="Xu D."/>
            <person name="Wang A."/>
            <person name="Fan W."/>
        </authorList>
    </citation>
    <scope>NUCLEOTIDE SEQUENCE</scope>
    <source>
        <strain evidence="2">WSJ</strain>
        <tissue evidence="2">Leaf</tissue>
    </source>
</reference>
<dbReference type="Proteomes" id="UP001229421">
    <property type="component" value="Unassembled WGS sequence"/>
</dbReference>